<dbReference type="AlphaFoldDB" id="B8J966"/>
<sequence>MLALRPVVEVLPAQALDGHAAPGTIARRPASAPPAWAKLETREDVLGALRDVGRATLARQLDPRSANAVGLVLQTLLAEQRYREETERRAADVERRRADAAERERKADRRARREWARTQLRDRLEELVEEARLVEERLPEGSAARAEAARFEGFAEYVARLARRARI</sequence>
<accession>B8J966</accession>
<keyword evidence="3" id="KW-1185">Reference proteome</keyword>
<protein>
    <submittedName>
        <fullName evidence="2">Uncharacterized protein</fullName>
    </submittedName>
</protein>
<reference evidence="2" key="1">
    <citation type="submission" date="2009-01" db="EMBL/GenBank/DDBJ databases">
        <title>Complete sequence of Anaeromyxobacter dehalogenans 2CP-1.</title>
        <authorList>
            <consortium name="US DOE Joint Genome Institute"/>
            <person name="Lucas S."/>
            <person name="Copeland A."/>
            <person name="Lapidus A."/>
            <person name="Glavina del Rio T."/>
            <person name="Dalin E."/>
            <person name="Tice H."/>
            <person name="Bruce D."/>
            <person name="Goodwin L."/>
            <person name="Pitluck S."/>
            <person name="Saunders E."/>
            <person name="Brettin T."/>
            <person name="Detter J.C."/>
            <person name="Han C."/>
            <person name="Larimer F."/>
            <person name="Land M."/>
            <person name="Hauser L."/>
            <person name="Kyrpides N."/>
            <person name="Ovchinnikova G."/>
            <person name="Beliaev A.S."/>
            <person name="Richardson P."/>
        </authorList>
    </citation>
    <scope>NUCLEOTIDE SEQUENCE</scope>
    <source>
        <strain evidence="2">2CP-1</strain>
    </source>
</reference>
<evidence type="ECO:0000256" key="1">
    <source>
        <dbReference type="SAM" id="MobiDB-lite"/>
    </source>
</evidence>
<dbReference type="EMBL" id="CP001359">
    <property type="protein sequence ID" value="ACL65472.1"/>
    <property type="molecule type" value="Genomic_DNA"/>
</dbReference>
<gene>
    <name evidence="2" type="ordered locus">A2cp1_2132</name>
</gene>
<dbReference type="HOGENOM" id="CLU_1591178_0_0_7"/>
<name>B8J966_ANAD2</name>
<organism evidence="2 3">
    <name type="scientific">Anaeromyxobacter dehalogenans (strain ATCC BAA-258 / DSM 21875 / 2CP-1)</name>
    <dbReference type="NCBI Taxonomy" id="455488"/>
    <lineage>
        <taxon>Bacteria</taxon>
        <taxon>Pseudomonadati</taxon>
        <taxon>Myxococcota</taxon>
        <taxon>Myxococcia</taxon>
        <taxon>Myxococcales</taxon>
        <taxon>Cystobacterineae</taxon>
        <taxon>Anaeromyxobacteraceae</taxon>
        <taxon>Anaeromyxobacter</taxon>
    </lineage>
</organism>
<feature type="region of interest" description="Disordered" evidence="1">
    <location>
        <begin position="82"/>
        <end position="109"/>
    </location>
</feature>
<dbReference type="RefSeq" id="WP_012633323.1">
    <property type="nucleotide sequence ID" value="NC_011891.1"/>
</dbReference>
<proteinExistence type="predicted"/>
<evidence type="ECO:0000313" key="2">
    <source>
        <dbReference type="EMBL" id="ACL65472.1"/>
    </source>
</evidence>
<dbReference type="KEGG" id="acp:A2cp1_2132"/>
<dbReference type="Proteomes" id="UP000007089">
    <property type="component" value="Chromosome"/>
</dbReference>
<evidence type="ECO:0000313" key="3">
    <source>
        <dbReference type="Proteomes" id="UP000007089"/>
    </source>
</evidence>